<sequence length="477" mass="50584">MGAMRIALIVLLATFQTSSGTSHRHQAKFLAREPTVKVIDSDAVPLTNEQRQDSVVRITDVSVQKVDDQTPQEQDDIKIEVIGMHTKMVIPGSAPPTMPPDAKEAEKAAMKMFEDMFEAWGGKVPEVSSVKALGKEDRGRLVPFGRQEPKMCISVTVLVPEFTMKDSVTKIIEGRIYKAVEVVGNATQKATATVAATASAKQHAMVQAEATGKGSYNATATAHAEHTAYAEATDQVTASYQASATALAGSPVKENSDVITKAHIKIEAQATSVEKATASATRRANATRSASATVNEGVDVQLSQTGTGEGDAEVSKTASATAEDTETVTKTMKVGSEGVGKLKKFFEASATAQSWVASKACISARKARSLLDSTAMQLHGIPFALAVYNKAHAVAFEKAKGKAAEMALNTAQGAAKRQVERELIAQIQSYAKEHSAELKDLAMEDAVKSTLGQKKQLEAIATAGCEPWSSASGQEWS</sequence>
<evidence type="ECO:0000313" key="5">
    <source>
        <dbReference type="Proteomes" id="UP001152797"/>
    </source>
</evidence>
<accession>A0A9P1DD88</accession>
<dbReference type="AlphaFoldDB" id="A0A9P1DD88"/>
<evidence type="ECO:0000256" key="1">
    <source>
        <dbReference type="SAM" id="MobiDB-lite"/>
    </source>
</evidence>
<keyword evidence="2" id="KW-0732">Signal</keyword>
<protein>
    <submittedName>
        <fullName evidence="3">Uncharacterized protein</fullName>
    </submittedName>
</protein>
<dbReference type="EMBL" id="CAMXCT010004124">
    <property type="protein sequence ID" value="CAI4007793.1"/>
    <property type="molecule type" value="Genomic_DNA"/>
</dbReference>
<proteinExistence type="predicted"/>
<comment type="caution">
    <text evidence="3">The sequence shown here is derived from an EMBL/GenBank/DDBJ whole genome shotgun (WGS) entry which is preliminary data.</text>
</comment>
<evidence type="ECO:0000313" key="4">
    <source>
        <dbReference type="EMBL" id="CAL4795105.1"/>
    </source>
</evidence>
<name>A0A9P1DD88_9DINO</name>
<organism evidence="3">
    <name type="scientific">Cladocopium goreaui</name>
    <dbReference type="NCBI Taxonomy" id="2562237"/>
    <lineage>
        <taxon>Eukaryota</taxon>
        <taxon>Sar</taxon>
        <taxon>Alveolata</taxon>
        <taxon>Dinophyceae</taxon>
        <taxon>Suessiales</taxon>
        <taxon>Symbiodiniaceae</taxon>
        <taxon>Cladocopium</taxon>
    </lineage>
</organism>
<reference evidence="4 5" key="2">
    <citation type="submission" date="2024-05" db="EMBL/GenBank/DDBJ databases">
        <authorList>
            <person name="Chen Y."/>
            <person name="Shah S."/>
            <person name="Dougan E. K."/>
            <person name="Thang M."/>
            <person name="Chan C."/>
        </authorList>
    </citation>
    <scope>NUCLEOTIDE SEQUENCE [LARGE SCALE GENOMIC DNA]</scope>
</reference>
<feature type="compositionally biased region" description="Low complexity" evidence="1">
    <location>
        <begin position="280"/>
        <end position="293"/>
    </location>
</feature>
<keyword evidence="5" id="KW-1185">Reference proteome</keyword>
<feature type="signal peptide" evidence="2">
    <location>
        <begin position="1"/>
        <end position="20"/>
    </location>
</feature>
<dbReference type="EMBL" id="CAMXCT030004124">
    <property type="protein sequence ID" value="CAL4795105.1"/>
    <property type="molecule type" value="Genomic_DNA"/>
</dbReference>
<dbReference type="EMBL" id="CAMXCT020004124">
    <property type="protein sequence ID" value="CAL1161168.1"/>
    <property type="molecule type" value="Genomic_DNA"/>
</dbReference>
<dbReference type="Proteomes" id="UP001152797">
    <property type="component" value="Unassembled WGS sequence"/>
</dbReference>
<reference evidence="3" key="1">
    <citation type="submission" date="2022-10" db="EMBL/GenBank/DDBJ databases">
        <authorList>
            <person name="Chen Y."/>
            <person name="Dougan E. K."/>
            <person name="Chan C."/>
            <person name="Rhodes N."/>
            <person name="Thang M."/>
        </authorList>
    </citation>
    <scope>NUCLEOTIDE SEQUENCE</scope>
</reference>
<gene>
    <name evidence="3" type="ORF">C1SCF055_LOCUS33320</name>
</gene>
<evidence type="ECO:0000313" key="3">
    <source>
        <dbReference type="EMBL" id="CAI4007793.1"/>
    </source>
</evidence>
<feature type="chain" id="PRO_5043271379" evidence="2">
    <location>
        <begin position="21"/>
        <end position="477"/>
    </location>
</feature>
<feature type="region of interest" description="Disordered" evidence="1">
    <location>
        <begin position="280"/>
        <end position="323"/>
    </location>
</feature>
<evidence type="ECO:0000256" key="2">
    <source>
        <dbReference type="SAM" id="SignalP"/>
    </source>
</evidence>